<dbReference type="Proteomes" id="UP001497535">
    <property type="component" value="Unassembled WGS sequence"/>
</dbReference>
<keyword evidence="2" id="KW-1185">Reference proteome</keyword>
<evidence type="ECO:0000313" key="2">
    <source>
        <dbReference type="Proteomes" id="UP001497535"/>
    </source>
</evidence>
<name>A0ACB1AHB8_MELEN</name>
<accession>A0ACB1AHB8</accession>
<organism evidence="1 2">
    <name type="scientific">Meloidogyne enterolobii</name>
    <name type="common">Root-knot nematode worm</name>
    <name type="synonym">Meloidogyne mayaguensis</name>
    <dbReference type="NCBI Taxonomy" id="390850"/>
    <lineage>
        <taxon>Eukaryota</taxon>
        <taxon>Metazoa</taxon>
        <taxon>Ecdysozoa</taxon>
        <taxon>Nematoda</taxon>
        <taxon>Chromadorea</taxon>
        <taxon>Rhabditida</taxon>
        <taxon>Tylenchina</taxon>
        <taxon>Tylenchomorpha</taxon>
        <taxon>Tylenchoidea</taxon>
        <taxon>Meloidogynidae</taxon>
        <taxon>Meloidogyninae</taxon>
        <taxon>Meloidogyne</taxon>
    </lineage>
</organism>
<reference evidence="1" key="1">
    <citation type="submission" date="2023-11" db="EMBL/GenBank/DDBJ databases">
        <authorList>
            <person name="Poullet M."/>
        </authorList>
    </citation>
    <scope>NUCLEOTIDE SEQUENCE</scope>
    <source>
        <strain evidence="1">E1834</strain>
    </source>
</reference>
<protein>
    <submittedName>
        <fullName evidence="1">Uncharacterized protein</fullName>
    </submittedName>
</protein>
<comment type="caution">
    <text evidence="1">The sequence shown here is derived from an EMBL/GenBank/DDBJ whole genome shotgun (WGS) entry which is preliminary data.</text>
</comment>
<evidence type="ECO:0000313" key="1">
    <source>
        <dbReference type="EMBL" id="CAK5090890.1"/>
    </source>
</evidence>
<dbReference type="EMBL" id="CAVMJV010000084">
    <property type="protein sequence ID" value="CAK5090890.1"/>
    <property type="molecule type" value="Genomic_DNA"/>
</dbReference>
<sequence length="144" mass="17536">MFVSRLVSPLAFRLDFVNGLFSYFLVKVYKQNILFPTETPFFSTLVHTHSLGQIIYLKFLFKGTLPFNVEFRYYDYKEWYPELWKDREDETTKLSGDEELPKRNVSVDDVYQNPDIVFPVHNRDVNTKWDEWWMRQEKFTRKGR</sequence>
<proteinExistence type="predicted"/>
<gene>
    <name evidence="1" type="ORF">MENTE1834_LOCUS38701</name>
</gene>